<evidence type="ECO:0000256" key="12">
    <source>
        <dbReference type="NCBIfam" id="TIGR00260"/>
    </source>
</evidence>
<name>A0ABT2JWU2_9ACTN</name>
<comment type="cofactor">
    <cofactor evidence="1 13">
        <name>pyridoxal 5'-phosphate</name>
        <dbReference type="ChEBI" id="CHEBI:597326"/>
    </cofactor>
</comment>
<comment type="caution">
    <text evidence="16">The sequence shown here is derived from an EMBL/GenBank/DDBJ whole genome shotgun (WGS) entry which is preliminary data.</text>
</comment>
<dbReference type="PANTHER" id="PTHR48078">
    <property type="entry name" value="THREONINE DEHYDRATASE, MITOCHONDRIAL-RELATED"/>
    <property type="match status" value="1"/>
</dbReference>
<dbReference type="InterPro" id="IPR001926">
    <property type="entry name" value="TrpB-like_PALP"/>
</dbReference>
<keyword evidence="8 13" id="KW-0791">Threonine biosynthesis</keyword>
<dbReference type="PIRSF" id="PIRSF038945">
    <property type="entry name" value="Thr_synthase"/>
    <property type="match status" value="1"/>
</dbReference>
<dbReference type="InterPro" id="IPR026260">
    <property type="entry name" value="Thr_Synthase_bac/arc"/>
</dbReference>
<evidence type="ECO:0000256" key="11">
    <source>
        <dbReference type="ARBA" id="ARBA00049144"/>
    </source>
</evidence>
<evidence type="ECO:0000256" key="7">
    <source>
        <dbReference type="ARBA" id="ARBA00022605"/>
    </source>
</evidence>
<evidence type="ECO:0000256" key="1">
    <source>
        <dbReference type="ARBA" id="ARBA00001933"/>
    </source>
</evidence>
<organism evidence="16 17">
    <name type="scientific">Streptomyces gossypii</name>
    <dbReference type="NCBI Taxonomy" id="2883101"/>
    <lineage>
        <taxon>Bacteria</taxon>
        <taxon>Bacillati</taxon>
        <taxon>Actinomycetota</taxon>
        <taxon>Actinomycetes</taxon>
        <taxon>Kitasatosporales</taxon>
        <taxon>Streptomycetaceae</taxon>
        <taxon>Streptomyces</taxon>
    </lineage>
</organism>
<keyword evidence="10 13" id="KW-0456">Lyase</keyword>
<evidence type="ECO:0000259" key="15">
    <source>
        <dbReference type="Pfam" id="PF00291"/>
    </source>
</evidence>
<evidence type="ECO:0000313" key="16">
    <source>
        <dbReference type="EMBL" id="MCT2592372.1"/>
    </source>
</evidence>
<keyword evidence="7 13" id="KW-0028">Amino-acid biosynthesis</keyword>
<dbReference type="InterPro" id="IPR000634">
    <property type="entry name" value="Ser/Thr_deHydtase_PyrdxlP-BS"/>
</dbReference>
<accession>A0ABT2JWU2</accession>
<dbReference type="PANTHER" id="PTHR48078:SF6">
    <property type="entry name" value="L-THREONINE DEHYDRATASE CATABOLIC TDCB"/>
    <property type="match status" value="1"/>
</dbReference>
<keyword evidence="9 13" id="KW-0663">Pyridoxal phosphate</keyword>
<dbReference type="EMBL" id="JAJAGO010000010">
    <property type="protein sequence ID" value="MCT2592372.1"/>
    <property type="molecule type" value="Genomic_DNA"/>
</dbReference>
<dbReference type="InterPro" id="IPR050147">
    <property type="entry name" value="Ser/Thr_Dehydratase"/>
</dbReference>
<dbReference type="Pfam" id="PF00291">
    <property type="entry name" value="PALP"/>
    <property type="match status" value="1"/>
</dbReference>
<evidence type="ECO:0000256" key="6">
    <source>
        <dbReference type="ARBA" id="ARBA00018679"/>
    </source>
</evidence>
<dbReference type="Gene3D" id="3.40.50.1100">
    <property type="match status" value="2"/>
</dbReference>
<dbReference type="Proteomes" id="UP001156389">
    <property type="component" value="Unassembled WGS sequence"/>
</dbReference>
<evidence type="ECO:0000256" key="8">
    <source>
        <dbReference type="ARBA" id="ARBA00022697"/>
    </source>
</evidence>
<comment type="pathway">
    <text evidence="3 13">Amino-acid biosynthesis; L-threonine biosynthesis; L-threonine from L-aspartate: step 5/5.</text>
</comment>
<evidence type="ECO:0000256" key="4">
    <source>
        <dbReference type="ARBA" id="ARBA00005517"/>
    </source>
</evidence>
<keyword evidence="17" id="KW-1185">Reference proteome</keyword>
<evidence type="ECO:0000256" key="5">
    <source>
        <dbReference type="ARBA" id="ARBA00013028"/>
    </source>
</evidence>
<dbReference type="CDD" id="cd01563">
    <property type="entry name" value="Thr-synth_1"/>
    <property type="match status" value="1"/>
</dbReference>
<evidence type="ECO:0000256" key="10">
    <source>
        <dbReference type="ARBA" id="ARBA00023239"/>
    </source>
</evidence>
<dbReference type="PROSITE" id="PS00165">
    <property type="entry name" value="DEHYDRATASE_SER_THR"/>
    <property type="match status" value="1"/>
</dbReference>
<reference evidence="16 17" key="1">
    <citation type="submission" date="2021-10" db="EMBL/GenBank/DDBJ databases">
        <title>Streptomyces gossypii sp. nov., isolated from soil collected from cotton field.</title>
        <authorList>
            <person name="Ge X."/>
            <person name="Chen X."/>
            <person name="Liu W."/>
        </authorList>
    </citation>
    <scope>NUCLEOTIDE SEQUENCE [LARGE SCALE GENOMIC DNA]</scope>
    <source>
        <strain evidence="16 17">N2-109</strain>
    </source>
</reference>
<feature type="domain" description="Tryptophan synthase beta chain-like PALP" evidence="15">
    <location>
        <begin position="52"/>
        <end position="348"/>
    </location>
</feature>
<dbReference type="InterPro" id="IPR036052">
    <property type="entry name" value="TrpB-like_PALP_sf"/>
</dbReference>
<evidence type="ECO:0000256" key="13">
    <source>
        <dbReference type="PIRNR" id="PIRNR038945"/>
    </source>
</evidence>
<proteinExistence type="inferred from homology"/>
<dbReference type="GO" id="GO:0004795">
    <property type="term" value="F:threonine synthase activity"/>
    <property type="evidence" value="ECO:0007669"/>
    <property type="project" value="UniProtKB-EC"/>
</dbReference>
<comment type="function">
    <text evidence="2 13">Catalyzes the gamma-elimination of phosphate from L-phosphohomoserine and the beta-addition of water to produce L-threonine.</text>
</comment>
<comment type="catalytic activity">
    <reaction evidence="11 13">
        <text>O-phospho-L-homoserine + H2O = L-threonine + phosphate</text>
        <dbReference type="Rhea" id="RHEA:10840"/>
        <dbReference type="ChEBI" id="CHEBI:15377"/>
        <dbReference type="ChEBI" id="CHEBI:43474"/>
        <dbReference type="ChEBI" id="CHEBI:57590"/>
        <dbReference type="ChEBI" id="CHEBI:57926"/>
        <dbReference type="EC" id="4.2.3.1"/>
    </reaction>
</comment>
<evidence type="ECO:0000313" key="17">
    <source>
        <dbReference type="Proteomes" id="UP001156389"/>
    </source>
</evidence>
<dbReference type="SUPFAM" id="SSF53686">
    <property type="entry name" value="Tryptophan synthase beta subunit-like PLP-dependent enzymes"/>
    <property type="match status" value="1"/>
</dbReference>
<dbReference type="EC" id="4.2.3.1" evidence="5 12"/>
<dbReference type="InterPro" id="IPR004450">
    <property type="entry name" value="Thr_synthase-like"/>
</dbReference>
<evidence type="ECO:0000256" key="14">
    <source>
        <dbReference type="SAM" id="MobiDB-lite"/>
    </source>
</evidence>
<gene>
    <name evidence="16" type="primary">thrC</name>
    <name evidence="16" type="ORF">LHJ74_21110</name>
</gene>
<feature type="region of interest" description="Disordered" evidence="14">
    <location>
        <begin position="1"/>
        <end position="30"/>
    </location>
</feature>
<evidence type="ECO:0000256" key="9">
    <source>
        <dbReference type="ARBA" id="ARBA00022898"/>
    </source>
</evidence>
<evidence type="ECO:0000256" key="2">
    <source>
        <dbReference type="ARBA" id="ARBA00003648"/>
    </source>
</evidence>
<feature type="compositionally biased region" description="Gly residues" evidence="14">
    <location>
        <begin position="11"/>
        <end position="24"/>
    </location>
</feature>
<evidence type="ECO:0000256" key="3">
    <source>
        <dbReference type="ARBA" id="ARBA00004979"/>
    </source>
</evidence>
<dbReference type="NCBIfam" id="TIGR00260">
    <property type="entry name" value="thrC"/>
    <property type="match status" value="1"/>
</dbReference>
<protein>
    <recommendedName>
        <fullName evidence="6 12">Threonine synthase</fullName>
        <ecNumber evidence="5 12">4.2.3.1</ecNumber>
    </recommendedName>
</protein>
<comment type="similarity">
    <text evidence="4 13">Belongs to the threonine synthase family.</text>
</comment>
<sequence>MSTNPEQGGSVEPGGAAGGPGGDARSGTSRQWRGIIEEYRDRLFVKPDIEVVSLREGGTPLVPARVLSERTGCDVHLKVEGANPTGSFKDRGMTMAITEAKAAGAQAVICASTGNTSASAAAYAVRAGMVCAVLVPQGKIALGKMGQALVHGAKILQVEGNFDDCLTLARGLSEKYPVALVNSVNPARIEGQKTAAFEIVDMLGDAPDIHVLPVGNAGNITAYWKGYGEYADGASARATRTPRMWGFQASGAAPLVHGAPVRDPSTIATAIRIGNPASWSLAEQARDESEGFIDSVTDRQILRAYRLLAAEEGVFAEPASAASVAGLLQAVEQGKVDPGQRIVCTVTGNGLKDPDWAVAGAPQPVTVPVDADAAAERLGLA</sequence>